<keyword evidence="10" id="KW-0378">Hydrolase</keyword>
<dbReference type="GO" id="GO:0005886">
    <property type="term" value="C:plasma membrane"/>
    <property type="evidence" value="ECO:0007669"/>
    <property type="project" value="TreeGrafter"/>
</dbReference>
<evidence type="ECO:0000313" key="18">
    <source>
        <dbReference type="EMBL" id="KAK4034457.1"/>
    </source>
</evidence>
<evidence type="ECO:0000256" key="8">
    <source>
        <dbReference type="ARBA" id="ARBA00022670"/>
    </source>
</evidence>
<dbReference type="AlphaFoldDB" id="A0AAN6PEF3"/>
<dbReference type="Proteomes" id="UP001303115">
    <property type="component" value="Unassembled WGS sequence"/>
</dbReference>
<evidence type="ECO:0000256" key="10">
    <source>
        <dbReference type="ARBA" id="ARBA00022801"/>
    </source>
</evidence>
<dbReference type="InterPro" id="IPR001375">
    <property type="entry name" value="Peptidase_S9_cat"/>
</dbReference>
<keyword evidence="9 15" id="KW-0732">Signal</keyword>
<keyword evidence="6" id="KW-0031">Aminopeptidase</keyword>
<evidence type="ECO:0000256" key="7">
    <source>
        <dbReference type="ARBA" id="ARBA00022525"/>
    </source>
</evidence>
<feature type="region of interest" description="Disordered" evidence="14">
    <location>
        <begin position="349"/>
        <end position="376"/>
    </location>
</feature>
<dbReference type="Gene3D" id="2.140.10.30">
    <property type="entry name" value="Dipeptidylpeptidase IV, N-terminal domain"/>
    <property type="match status" value="1"/>
</dbReference>
<dbReference type="GO" id="GO:0005576">
    <property type="term" value="C:extracellular region"/>
    <property type="evidence" value="ECO:0007669"/>
    <property type="project" value="UniProtKB-SubCell"/>
</dbReference>
<proteinExistence type="inferred from homology"/>
<evidence type="ECO:0000256" key="5">
    <source>
        <dbReference type="ARBA" id="ARBA00014118"/>
    </source>
</evidence>
<evidence type="ECO:0000256" key="1">
    <source>
        <dbReference type="ARBA" id="ARBA00001257"/>
    </source>
</evidence>
<dbReference type="Pfam" id="PF00930">
    <property type="entry name" value="DPPIV_N"/>
    <property type="match status" value="1"/>
</dbReference>
<keyword evidence="8" id="KW-0645">Protease</keyword>
<feature type="chain" id="PRO_5042889141" description="Probable dipeptidyl-aminopeptidase B" evidence="15">
    <location>
        <begin position="17"/>
        <end position="747"/>
    </location>
</feature>
<evidence type="ECO:0000313" key="19">
    <source>
        <dbReference type="Proteomes" id="UP001303115"/>
    </source>
</evidence>
<feature type="region of interest" description="Disordered" evidence="14">
    <location>
        <begin position="726"/>
        <end position="747"/>
    </location>
</feature>
<comment type="subcellular location">
    <subcellularLocation>
        <location evidence="2">Secreted</location>
    </subcellularLocation>
</comment>
<feature type="domain" description="Peptidase S9 prolyl oligopeptidase catalytic" evidence="16">
    <location>
        <begin position="549"/>
        <end position="707"/>
    </location>
</feature>
<dbReference type="PANTHER" id="PTHR11731">
    <property type="entry name" value="PROTEASE FAMILY S9B,C DIPEPTIDYL-PEPTIDASE IV-RELATED"/>
    <property type="match status" value="1"/>
</dbReference>
<dbReference type="Pfam" id="PF00326">
    <property type="entry name" value="Peptidase_S9"/>
    <property type="match status" value="1"/>
</dbReference>
<feature type="signal peptide" evidence="15">
    <location>
        <begin position="1"/>
        <end position="16"/>
    </location>
</feature>
<keyword evidence="11" id="KW-0720">Serine protease</keyword>
<dbReference type="GO" id="GO:0008239">
    <property type="term" value="F:dipeptidyl-peptidase activity"/>
    <property type="evidence" value="ECO:0007669"/>
    <property type="project" value="UniProtKB-EC"/>
</dbReference>
<dbReference type="GO" id="GO:0008236">
    <property type="term" value="F:serine-type peptidase activity"/>
    <property type="evidence" value="ECO:0007669"/>
    <property type="project" value="UniProtKB-KW"/>
</dbReference>
<comment type="similarity">
    <text evidence="3">Belongs to the peptidase S9B family.</text>
</comment>
<dbReference type="EC" id="3.4.14.5" evidence="4"/>
<evidence type="ECO:0000256" key="15">
    <source>
        <dbReference type="SAM" id="SignalP"/>
    </source>
</evidence>
<evidence type="ECO:0000256" key="3">
    <source>
        <dbReference type="ARBA" id="ARBA00006150"/>
    </source>
</evidence>
<evidence type="ECO:0000256" key="13">
    <source>
        <dbReference type="ARBA" id="ARBA00030567"/>
    </source>
</evidence>
<evidence type="ECO:0000256" key="2">
    <source>
        <dbReference type="ARBA" id="ARBA00004613"/>
    </source>
</evidence>
<dbReference type="SUPFAM" id="SSF82171">
    <property type="entry name" value="DPP6 N-terminal domain-like"/>
    <property type="match status" value="1"/>
</dbReference>
<protein>
    <recommendedName>
        <fullName evidence="5">Probable dipeptidyl-aminopeptidase B</fullName>
        <ecNumber evidence="4">3.4.14.5</ecNumber>
    </recommendedName>
    <alternativeName>
        <fullName evidence="13">Dipeptidyl peptidase IV</fullName>
    </alternativeName>
</protein>
<evidence type="ECO:0000256" key="6">
    <source>
        <dbReference type="ARBA" id="ARBA00022438"/>
    </source>
</evidence>
<dbReference type="EMBL" id="MU854479">
    <property type="protein sequence ID" value="KAK4034457.1"/>
    <property type="molecule type" value="Genomic_DNA"/>
</dbReference>
<feature type="domain" description="Dipeptidylpeptidase IV N-terminal" evidence="17">
    <location>
        <begin position="102"/>
        <end position="426"/>
    </location>
</feature>
<dbReference type="GO" id="GO:0004177">
    <property type="term" value="F:aminopeptidase activity"/>
    <property type="evidence" value="ECO:0007669"/>
    <property type="project" value="UniProtKB-KW"/>
</dbReference>
<comment type="caution">
    <text evidence="18">The sequence shown here is derived from an EMBL/GenBank/DDBJ whole genome shotgun (WGS) entry which is preliminary data.</text>
</comment>
<organism evidence="18 19">
    <name type="scientific">Parachaetomium inaequale</name>
    <dbReference type="NCBI Taxonomy" id="2588326"/>
    <lineage>
        <taxon>Eukaryota</taxon>
        <taxon>Fungi</taxon>
        <taxon>Dikarya</taxon>
        <taxon>Ascomycota</taxon>
        <taxon>Pezizomycotina</taxon>
        <taxon>Sordariomycetes</taxon>
        <taxon>Sordariomycetidae</taxon>
        <taxon>Sordariales</taxon>
        <taxon>Chaetomiaceae</taxon>
        <taxon>Parachaetomium</taxon>
    </lineage>
</organism>
<dbReference type="InterPro" id="IPR029058">
    <property type="entry name" value="AB_hydrolase_fold"/>
</dbReference>
<name>A0AAN6PEF3_9PEZI</name>
<dbReference type="PANTHER" id="PTHR11731:SF162">
    <property type="entry name" value="DIPEPTIDYL PEPTIDASE 4-RELATED"/>
    <property type="match status" value="1"/>
</dbReference>
<reference evidence="19" key="1">
    <citation type="journal article" date="2023" name="Mol. Phylogenet. Evol.">
        <title>Genome-scale phylogeny and comparative genomics of the fungal order Sordariales.</title>
        <authorList>
            <person name="Hensen N."/>
            <person name="Bonometti L."/>
            <person name="Westerberg I."/>
            <person name="Brannstrom I.O."/>
            <person name="Guillou S."/>
            <person name="Cros-Aarteil S."/>
            <person name="Calhoun S."/>
            <person name="Haridas S."/>
            <person name="Kuo A."/>
            <person name="Mondo S."/>
            <person name="Pangilinan J."/>
            <person name="Riley R."/>
            <person name="LaButti K."/>
            <person name="Andreopoulos B."/>
            <person name="Lipzen A."/>
            <person name="Chen C."/>
            <person name="Yan M."/>
            <person name="Daum C."/>
            <person name="Ng V."/>
            <person name="Clum A."/>
            <person name="Steindorff A."/>
            <person name="Ohm R.A."/>
            <person name="Martin F."/>
            <person name="Silar P."/>
            <person name="Natvig D.O."/>
            <person name="Lalanne C."/>
            <person name="Gautier V."/>
            <person name="Ament-Velasquez S.L."/>
            <person name="Kruys A."/>
            <person name="Hutchinson M.I."/>
            <person name="Powell A.J."/>
            <person name="Barry K."/>
            <person name="Miller A.N."/>
            <person name="Grigoriev I.V."/>
            <person name="Debuchy R."/>
            <person name="Gladieux P."/>
            <person name="Hiltunen Thoren M."/>
            <person name="Johannesson H."/>
        </authorList>
    </citation>
    <scope>NUCLEOTIDE SEQUENCE [LARGE SCALE GENOMIC DNA]</scope>
    <source>
        <strain evidence="19">CBS 284.82</strain>
    </source>
</reference>
<evidence type="ECO:0000256" key="4">
    <source>
        <dbReference type="ARBA" id="ARBA00012062"/>
    </source>
</evidence>
<gene>
    <name evidence="18" type="ORF">C8A01DRAFT_49165</name>
</gene>
<dbReference type="InterPro" id="IPR002469">
    <property type="entry name" value="Peptidase_S9B_N"/>
</dbReference>
<evidence type="ECO:0000256" key="11">
    <source>
        <dbReference type="ARBA" id="ARBA00022825"/>
    </source>
</evidence>
<evidence type="ECO:0000259" key="17">
    <source>
        <dbReference type="Pfam" id="PF00930"/>
    </source>
</evidence>
<dbReference type="GO" id="GO:0006508">
    <property type="term" value="P:proteolysis"/>
    <property type="evidence" value="ECO:0007669"/>
    <property type="project" value="UniProtKB-KW"/>
</dbReference>
<keyword evidence="7" id="KW-0964">Secreted</keyword>
<dbReference type="InterPro" id="IPR050278">
    <property type="entry name" value="Serine_Prot_S9B/DPPIV"/>
</dbReference>
<evidence type="ECO:0000259" key="16">
    <source>
        <dbReference type="Pfam" id="PF00326"/>
    </source>
</evidence>
<dbReference type="Gene3D" id="3.40.50.1820">
    <property type="entry name" value="alpha/beta hydrolase"/>
    <property type="match status" value="1"/>
</dbReference>
<comment type="catalytic activity">
    <reaction evidence="1">
        <text>Release of an N-terminal dipeptide, Xaa-Yaa-|-Zaa-, from a polypeptide, preferentially when Yaa is Pro, provided Zaa is neither Pro nor hydroxyproline.</text>
        <dbReference type="EC" id="3.4.14.5"/>
    </reaction>
</comment>
<evidence type="ECO:0000256" key="12">
    <source>
        <dbReference type="ARBA" id="ARBA00023180"/>
    </source>
</evidence>
<keyword evidence="12" id="KW-0325">Glycoprotein</keyword>
<keyword evidence="19" id="KW-1185">Reference proteome</keyword>
<evidence type="ECO:0000256" key="9">
    <source>
        <dbReference type="ARBA" id="ARBA00022729"/>
    </source>
</evidence>
<dbReference type="SUPFAM" id="SSF53474">
    <property type="entry name" value="alpha/beta-Hydrolases"/>
    <property type="match status" value="1"/>
</dbReference>
<accession>A0AAN6PEF3</accession>
<sequence length="747" mass="82657">MRPFLSLCVAAVLASAIEPPRFPHQPTGNGTKLLTYNITTGSPGELSVSTTSVTWVQSDQDGDFITKGEDGSFVFENVVSGNRTTFLSADKIPAGYWDYQISPDRSRVLWAVNYTKQYRHSYFANYLVQDVATGQTESLVKDSKADIQYATWNPASSSEIAFVQGNNLFIWEQGTISQVTNNGGPDMFNAVPDWVYEEEIFGTNNALWYSADGEYIAFLSFNETGVETFTIPYYMNNQKVPPSYPRELQLRYPKVGTKNPTVALSLLDVKAKSLSSVSVDVWPADDLIIGEVAWVTEGHDKLIYRAFNRVQDHEKLVTVDAETKKSTISRERDGSDGWLDNNQAITYIGPIKRGSGHDNSGKGKGKGKGHDKPDNSTAQDRYYLDLSDASGWNHLYLFTLDGRSNITLTSGEWEVAAILKVDTARGLKTPLVDPSTPAVWSASFSSSGGYYILRYAGPDVPYQELYATSSPSSPIRTINANTKLHTALQQYRLPNITYLDLPHPSGFSLSAMLRLPASFAPSKKYPLLLTPYGGPGAQEVTKAMQPLNWNAYIASDPELEYITLTVDNRGTGFRGRAFRSAVASRLGELEAQDQIWAAKQLAAQHAWVDAERMGIWGWSYGGYLTAKVVEVGDEAIAFGLATAPVADWRLYDSMYTERYMKTPAVNQAGYDKSAVRKVEGFKGLGGGFLVQHGTGDDNVHFQNAAAYHGQNAFVYKQLSGKLLEEKRRGKGEKHQWSRRGEGKPWRG</sequence>
<evidence type="ECO:0000256" key="14">
    <source>
        <dbReference type="SAM" id="MobiDB-lite"/>
    </source>
</evidence>